<evidence type="ECO:0000313" key="9">
    <source>
        <dbReference type="Proteomes" id="UP000515154"/>
    </source>
</evidence>
<evidence type="ECO:0000256" key="3">
    <source>
        <dbReference type="ARBA" id="ARBA00022692"/>
    </source>
</evidence>
<keyword evidence="3" id="KW-0812">Transmembrane</keyword>
<evidence type="ECO:0000256" key="8">
    <source>
        <dbReference type="ARBA" id="ARBA00023224"/>
    </source>
</evidence>
<evidence type="ECO:0000256" key="6">
    <source>
        <dbReference type="ARBA" id="ARBA00023136"/>
    </source>
</evidence>
<evidence type="ECO:0000256" key="1">
    <source>
        <dbReference type="ARBA" id="ARBA00004141"/>
    </source>
</evidence>
<dbReference type="RefSeq" id="XP_029653981.2">
    <property type="nucleotide sequence ID" value="XM_029798121.2"/>
</dbReference>
<dbReference type="Pfam" id="PF00001">
    <property type="entry name" value="7tm_1"/>
    <property type="match status" value="1"/>
</dbReference>
<dbReference type="InterPro" id="IPR017452">
    <property type="entry name" value="GPCR_Rhodpsn_7TM"/>
</dbReference>
<dbReference type="GO" id="GO:0016020">
    <property type="term" value="C:membrane"/>
    <property type="evidence" value="ECO:0007669"/>
    <property type="project" value="UniProtKB-SubCell"/>
</dbReference>
<keyword evidence="9" id="KW-1185">Reference proteome</keyword>
<keyword evidence="4" id="KW-1133">Transmembrane helix</keyword>
<dbReference type="PANTHER" id="PTHR24235:SF12">
    <property type="entry name" value="G-PROTEIN COUPLED RECEPTORS FAMILY 1 PROFILE DOMAIN-CONTAINING PROTEIN"/>
    <property type="match status" value="1"/>
</dbReference>
<evidence type="ECO:0000256" key="4">
    <source>
        <dbReference type="ARBA" id="ARBA00022989"/>
    </source>
</evidence>
<dbReference type="KEGG" id="osn:115227225"/>
<name>A0A6P7TZ24_9MOLL</name>
<keyword evidence="5" id="KW-0297">G-protein coupled receptor</keyword>
<dbReference type="CDD" id="cd15203">
    <property type="entry name" value="7tmA_NPYR-like"/>
    <property type="match status" value="1"/>
</dbReference>
<accession>A0A6P7TZ24</accession>
<dbReference type="InterPro" id="IPR000276">
    <property type="entry name" value="GPCR_Rhodpsn"/>
</dbReference>
<gene>
    <name evidence="10" type="primary">LOC115227225</name>
</gene>
<evidence type="ECO:0000313" key="10">
    <source>
        <dbReference type="RefSeq" id="XP_029653981.2"/>
    </source>
</evidence>
<dbReference type="PANTHER" id="PTHR24235">
    <property type="entry name" value="NEUROPEPTIDE Y RECEPTOR"/>
    <property type="match status" value="1"/>
</dbReference>
<keyword evidence="6" id="KW-0472">Membrane</keyword>
<comment type="subcellular location">
    <subcellularLocation>
        <location evidence="1">Membrane</location>
        <topology evidence="1">Multi-pass membrane protein</topology>
    </subcellularLocation>
</comment>
<dbReference type="PRINTS" id="PR01012">
    <property type="entry name" value="NRPEPTIDEYR"/>
</dbReference>
<evidence type="ECO:0000256" key="2">
    <source>
        <dbReference type="ARBA" id="ARBA00010663"/>
    </source>
</evidence>
<dbReference type="InterPro" id="IPR000611">
    <property type="entry name" value="NPY_rcpt"/>
</dbReference>
<dbReference type="AlphaFoldDB" id="A0A6P7TZ24"/>
<dbReference type="Gene3D" id="1.20.1070.10">
    <property type="entry name" value="Rhodopsin 7-helix transmembrane proteins"/>
    <property type="match status" value="1"/>
</dbReference>
<keyword evidence="7" id="KW-0675">Receptor</keyword>
<organism evidence="9 10">
    <name type="scientific">Octopus sinensis</name>
    <name type="common">East Asian common octopus</name>
    <dbReference type="NCBI Taxonomy" id="2607531"/>
    <lineage>
        <taxon>Eukaryota</taxon>
        <taxon>Metazoa</taxon>
        <taxon>Spiralia</taxon>
        <taxon>Lophotrochozoa</taxon>
        <taxon>Mollusca</taxon>
        <taxon>Cephalopoda</taxon>
        <taxon>Coleoidea</taxon>
        <taxon>Octopodiformes</taxon>
        <taxon>Octopoda</taxon>
        <taxon>Incirrata</taxon>
        <taxon>Octopodidae</taxon>
        <taxon>Octopus</taxon>
    </lineage>
</organism>
<proteinExistence type="inferred from homology"/>
<comment type="similarity">
    <text evidence="2">Belongs to the G-protein coupled receptor 1 family.</text>
</comment>
<dbReference type="GO" id="GO:0004983">
    <property type="term" value="F:neuropeptide Y receptor activity"/>
    <property type="evidence" value="ECO:0007669"/>
    <property type="project" value="InterPro"/>
</dbReference>
<dbReference type="PRINTS" id="PR00237">
    <property type="entry name" value="GPCRRHODOPSN"/>
</dbReference>
<evidence type="ECO:0000256" key="7">
    <source>
        <dbReference type="ARBA" id="ARBA00023170"/>
    </source>
</evidence>
<dbReference type="PROSITE" id="PS50262">
    <property type="entry name" value="G_PROTEIN_RECEP_F1_2"/>
    <property type="match status" value="1"/>
</dbReference>
<protein>
    <submittedName>
        <fullName evidence="10">Neuropeptide F receptor-like isoform X1</fullName>
    </submittedName>
</protein>
<evidence type="ECO:0000256" key="5">
    <source>
        <dbReference type="ARBA" id="ARBA00023040"/>
    </source>
</evidence>
<dbReference type="Proteomes" id="UP000515154">
    <property type="component" value="Unplaced"/>
</dbReference>
<reference evidence="10" key="1">
    <citation type="submission" date="2025-08" db="UniProtKB">
        <authorList>
            <consortium name="RefSeq"/>
        </authorList>
    </citation>
    <scope>IDENTIFICATION</scope>
</reference>
<sequence>MTSSATITTERIFNQTMKVPFHFSINDAKTILQQEAESKWFTPTAEMFFIFSYSVLICFGSVGNSLVCYIVMRSPGMRTARNMFIFNLAISDLSLCLFTQSLNLYRTLNNQWKLGAFMCKFGSLFQGINIFVSTSSIMAIALYRFQVIVHPTISGVRWRLRVTVALVAIWVVSFLLASPLLVFTIHKSSQPIEQVDIYLYHCIEDVRLRLEKGAYSVASLIFQYLGPGIIVILAHTKIFSKLNYRIVNRSQMTPALHNSCGYKSQERKAKRKRKTKILLTTIAVVFALSWLPLNVFNILIDFKGSAFIHKNIDVNLTFGICHLLVLSSACTNPVLYGWLNENFRREFFSILSCCICASNFRKRLRSLRATTRADDDHEIAVYQQSDYPGEQSIPKDRYLHKSLPVEIGTPATYQVTASVYVASVTYHH</sequence>
<keyword evidence="8" id="KW-0807">Transducer</keyword>
<dbReference type="SUPFAM" id="SSF81321">
    <property type="entry name" value="Family A G protein-coupled receptor-like"/>
    <property type="match status" value="1"/>
</dbReference>